<dbReference type="EMBL" id="NBCO01000004">
    <property type="protein sequence ID" value="ORC91982.1"/>
    <property type="molecule type" value="Genomic_DNA"/>
</dbReference>
<feature type="coiled-coil region" evidence="1">
    <location>
        <begin position="119"/>
        <end position="195"/>
    </location>
</feature>
<keyword evidence="1" id="KW-0175">Coiled coil</keyword>
<name>A0A1X0P4Y0_9TRYP</name>
<evidence type="ECO:0000313" key="2">
    <source>
        <dbReference type="EMBL" id="ORC91982.1"/>
    </source>
</evidence>
<organism evidence="2 3">
    <name type="scientific">Trypanosoma theileri</name>
    <dbReference type="NCBI Taxonomy" id="67003"/>
    <lineage>
        <taxon>Eukaryota</taxon>
        <taxon>Discoba</taxon>
        <taxon>Euglenozoa</taxon>
        <taxon>Kinetoplastea</taxon>
        <taxon>Metakinetoplastina</taxon>
        <taxon>Trypanosomatida</taxon>
        <taxon>Trypanosomatidae</taxon>
        <taxon>Trypanosoma</taxon>
    </lineage>
</organism>
<accession>A0A1X0P4Y0</accession>
<evidence type="ECO:0000256" key="1">
    <source>
        <dbReference type="SAM" id="Coils"/>
    </source>
</evidence>
<keyword evidence="3" id="KW-1185">Reference proteome</keyword>
<dbReference type="VEuPathDB" id="TriTrypDB:TM35_000041960"/>
<feature type="coiled-coil region" evidence="1">
    <location>
        <begin position="13"/>
        <end position="57"/>
    </location>
</feature>
<protein>
    <submittedName>
        <fullName evidence="2">Uncharacterized protein</fullName>
    </submittedName>
</protein>
<reference evidence="2 3" key="1">
    <citation type="submission" date="2017-03" db="EMBL/GenBank/DDBJ databases">
        <title>An alternative strategy for trypanosome survival in the mammalian bloodstream revealed through genome and transcriptome analysis of the ubiquitous bovine parasite Trypanosoma (Megatrypanum) theileri.</title>
        <authorList>
            <person name="Kelly S."/>
            <person name="Ivens A."/>
            <person name="Mott A."/>
            <person name="O'Neill E."/>
            <person name="Emms D."/>
            <person name="Macleod O."/>
            <person name="Voorheis P."/>
            <person name="Matthews J."/>
            <person name="Matthews K."/>
            <person name="Carrington M."/>
        </authorList>
    </citation>
    <scope>NUCLEOTIDE SEQUENCE [LARGE SCALE GENOMIC DNA]</scope>
    <source>
        <strain evidence="2">Edinburgh</strain>
    </source>
</reference>
<dbReference type="Proteomes" id="UP000192257">
    <property type="component" value="Unassembled WGS sequence"/>
</dbReference>
<dbReference type="AlphaFoldDB" id="A0A1X0P4Y0"/>
<comment type="caution">
    <text evidence="2">The sequence shown here is derived from an EMBL/GenBank/DDBJ whole genome shotgun (WGS) entry which is preliminary data.</text>
</comment>
<dbReference type="OrthoDB" id="247382at2759"/>
<gene>
    <name evidence="2" type="ORF">TM35_000041960</name>
</gene>
<proteinExistence type="predicted"/>
<sequence>MSKVEESRLYAWNSNLEKRATVVRHRRSQLEEKKGVCIQLEASLIELANENDATERLLVQKERYMASRKAALEEANKQRNIRRTFLDGEKRKAAIKFEHIDNALDNEWRLLEEEVAATELDHHQRMNRLQQQLEQLSKQEDELVEKIRQVNDAELRITNQLRQLKQKEDQLKSLAEATLQQMKNELRERESLVNQ</sequence>
<dbReference type="GeneID" id="39982170"/>
<evidence type="ECO:0000313" key="3">
    <source>
        <dbReference type="Proteomes" id="UP000192257"/>
    </source>
</evidence>
<dbReference type="RefSeq" id="XP_028886048.1">
    <property type="nucleotide sequence ID" value="XM_029022390.1"/>
</dbReference>